<dbReference type="InterPro" id="IPR000073">
    <property type="entry name" value="AB_hydrolase_1"/>
</dbReference>
<dbReference type="AlphaFoldDB" id="A7GP74"/>
<dbReference type="Gene3D" id="3.40.50.1820">
    <property type="entry name" value="alpha/beta hydrolase"/>
    <property type="match status" value="1"/>
</dbReference>
<keyword evidence="8 11" id="KW-0378">Hydrolase</keyword>
<dbReference type="GO" id="GO:0005737">
    <property type="term" value="C:cytoplasm"/>
    <property type="evidence" value="ECO:0007669"/>
    <property type="project" value="UniProtKB-SubCell"/>
</dbReference>
<proteinExistence type="inferred from homology"/>
<evidence type="ECO:0000313" key="11">
    <source>
        <dbReference type="EMBL" id="ABS21932.1"/>
    </source>
</evidence>
<keyword evidence="5" id="KW-0031">Aminopeptidase</keyword>
<comment type="similarity">
    <text evidence="3">Belongs to the peptidase S33 family.</text>
</comment>
<accession>A7GP74</accession>
<dbReference type="GO" id="GO:0006508">
    <property type="term" value="P:proteolysis"/>
    <property type="evidence" value="ECO:0007669"/>
    <property type="project" value="UniProtKB-KW"/>
</dbReference>
<dbReference type="InterPro" id="IPR002410">
    <property type="entry name" value="Peptidase_S33"/>
</dbReference>
<dbReference type="Proteomes" id="UP000002300">
    <property type="component" value="Chromosome"/>
</dbReference>
<evidence type="ECO:0000256" key="8">
    <source>
        <dbReference type="ARBA" id="ARBA00022801"/>
    </source>
</evidence>
<dbReference type="GO" id="GO:0004177">
    <property type="term" value="F:aminopeptidase activity"/>
    <property type="evidence" value="ECO:0007669"/>
    <property type="project" value="UniProtKB-KW"/>
</dbReference>
<dbReference type="OrthoDB" id="53505at2"/>
<evidence type="ECO:0000313" key="12">
    <source>
        <dbReference type="Proteomes" id="UP000002300"/>
    </source>
</evidence>
<evidence type="ECO:0000256" key="9">
    <source>
        <dbReference type="ARBA" id="ARBA00029605"/>
    </source>
</evidence>
<evidence type="ECO:0000256" key="1">
    <source>
        <dbReference type="ARBA" id="ARBA00001585"/>
    </source>
</evidence>
<dbReference type="eggNOG" id="COG2267">
    <property type="taxonomic scope" value="Bacteria"/>
</dbReference>
<dbReference type="HOGENOM" id="CLU_020336_50_0_9"/>
<evidence type="ECO:0000256" key="7">
    <source>
        <dbReference type="ARBA" id="ARBA00022670"/>
    </source>
</evidence>
<protein>
    <recommendedName>
        <fullName evidence="4">prolyl aminopeptidase</fullName>
        <ecNumber evidence="4">3.4.11.5</ecNumber>
    </recommendedName>
    <alternativeName>
        <fullName evidence="9">Prolyl aminopeptidase</fullName>
    </alternativeName>
</protein>
<feature type="domain" description="AB hydrolase-1" evidence="10">
    <location>
        <begin position="20"/>
        <end position="278"/>
    </location>
</feature>
<keyword evidence="12" id="KW-1185">Reference proteome</keyword>
<evidence type="ECO:0000259" key="10">
    <source>
        <dbReference type="Pfam" id="PF00561"/>
    </source>
</evidence>
<dbReference type="STRING" id="315749.Bcer98_1623"/>
<dbReference type="PRINTS" id="PR00111">
    <property type="entry name" value="ABHYDROLASE"/>
</dbReference>
<evidence type="ECO:0000256" key="2">
    <source>
        <dbReference type="ARBA" id="ARBA00004496"/>
    </source>
</evidence>
<keyword evidence="6" id="KW-0963">Cytoplasm</keyword>
<dbReference type="GeneID" id="33896955"/>
<dbReference type="PRINTS" id="PR00793">
    <property type="entry name" value="PROAMNOPTASE"/>
</dbReference>
<dbReference type="KEGG" id="bcy:Bcer98_1623"/>
<dbReference type="EC" id="3.4.11.5" evidence="4"/>
<gene>
    <name evidence="11" type="ordered locus">Bcer98_1623</name>
</gene>
<comment type="subcellular location">
    <subcellularLocation>
        <location evidence="2">Cytoplasm</location>
    </subcellularLocation>
</comment>
<evidence type="ECO:0000256" key="3">
    <source>
        <dbReference type="ARBA" id="ARBA00010088"/>
    </source>
</evidence>
<dbReference type="InterPro" id="IPR005944">
    <property type="entry name" value="Pro_iminopeptidase"/>
</dbReference>
<evidence type="ECO:0000256" key="5">
    <source>
        <dbReference type="ARBA" id="ARBA00022438"/>
    </source>
</evidence>
<dbReference type="ESTHER" id="baccn-a7gp74">
    <property type="family name" value="Proline_iminopeptidase"/>
</dbReference>
<keyword evidence="7" id="KW-0645">Protease</keyword>
<evidence type="ECO:0000256" key="6">
    <source>
        <dbReference type="ARBA" id="ARBA00022490"/>
    </source>
</evidence>
<dbReference type="SUPFAM" id="SSF53474">
    <property type="entry name" value="alpha/beta-Hydrolases"/>
    <property type="match status" value="1"/>
</dbReference>
<reference evidence="11 12" key="1">
    <citation type="journal article" date="2008" name="Chem. Biol. Interact.">
        <title>Extending the Bacillus cereus group genomics to putative food-borne pathogens of different toxicity.</title>
        <authorList>
            <person name="Lapidus A."/>
            <person name="Goltsman E."/>
            <person name="Auger S."/>
            <person name="Galleron N."/>
            <person name="Segurens B."/>
            <person name="Dossat C."/>
            <person name="Land M.L."/>
            <person name="Broussolle V."/>
            <person name="Brillard J."/>
            <person name="Guinebretiere M.H."/>
            <person name="Sanchis V."/>
            <person name="Nguen-The C."/>
            <person name="Lereclus D."/>
            <person name="Richardson P."/>
            <person name="Wincker P."/>
            <person name="Weissenbach J."/>
            <person name="Ehrlich S.D."/>
            <person name="Sorokin A."/>
        </authorList>
    </citation>
    <scope>NUCLEOTIDE SEQUENCE [LARGE SCALE GENOMIC DNA]</scope>
    <source>
        <strain evidence="12">DSM 22905 / CIP 110041 / 391-98 / NVH 391-98</strain>
    </source>
</reference>
<sequence length="291" mass="33355">MNIRGKLLYVEIYGSSENRPILYLHGGPGEMCFDFTYHQAHRLQDSFQLIAIDQRGAGRSAKIEKQEQFGLQDIIEDCEELREMLQIEKWSVIGHSFGGFLALLYATLYPQSIQKIIFEGPTFDFSLTSRSLLKKTGALLIKYGKEKIGKECIAISESDINSAELLEAYVKLSNELGEKRMEIYDYGEDETDYSLYSEVEWEQFYKRSEIHFARLKEEGTFHTSLLSKLKTVKNPMLLMVGKYDVVTCEKQVQAFHQNAQNGQVIVLEECGHTPHYEKADLFAAAVTNFLK</sequence>
<organism evidence="11 12">
    <name type="scientific">Bacillus cytotoxicus (strain DSM 22905 / CIP 110041 / 391-98 / NVH 391-98)</name>
    <dbReference type="NCBI Taxonomy" id="315749"/>
    <lineage>
        <taxon>Bacteria</taxon>
        <taxon>Bacillati</taxon>
        <taxon>Bacillota</taxon>
        <taxon>Bacilli</taxon>
        <taxon>Bacillales</taxon>
        <taxon>Bacillaceae</taxon>
        <taxon>Bacillus</taxon>
        <taxon>Bacillus cereus group</taxon>
    </lineage>
</organism>
<name>A7GP74_BACCN</name>
<dbReference type="PANTHER" id="PTHR43722:SF1">
    <property type="entry name" value="PROLINE IMINOPEPTIDASE"/>
    <property type="match status" value="1"/>
</dbReference>
<comment type="catalytic activity">
    <reaction evidence="1">
        <text>Release of N-terminal proline from a peptide.</text>
        <dbReference type="EC" id="3.4.11.5"/>
    </reaction>
</comment>
<dbReference type="InterPro" id="IPR029058">
    <property type="entry name" value="AB_hydrolase_fold"/>
</dbReference>
<dbReference type="RefSeq" id="WP_012094108.1">
    <property type="nucleotide sequence ID" value="NC_009674.1"/>
</dbReference>
<evidence type="ECO:0000256" key="4">
    <source>
        <dbReference type="ARBA" id="ARBA00012568"/>
    </source>
</evidence>
<dbReference type="PANTHER" id="PTHR43722">
    <property type="entry name" value="PROLINE IMINOPEPTIDASE"/>
    <property type="match status" value="1"/>
</dbReference>
<dbReference type="EMBL" id="CP000764">
    <property type="protein sequence ID" value="ABS21932.1"/>
    <property type="molecule type" value="Genomic_DNA"/>
</dbReference>
<dbReference type="Pfam" id="PF00561">
    <property type="entry name" value="Abhydrolase_1"/>
    <property type="match status" value="1"/>
</dbReference>